<keyword evidence="2" id="KW-1185">Reference proteome</keyword>
<protein>
    <submittedName>
        <fullName evidence="1">Uncharacterized protein</fullName>
    </submittedName>
</protein>
<dbReference type="EMBL" id="NBNE01004319">
    <property type="protein sequence ID" value="OWZ05661.1"/>
    <property type="molecule type" value="Genomic_DNA"/>
</dbReference>
<dbReference type="AlphaFoldDB" id="A0A225VJC1"/>
<sequence>MFGSLPHGPVHGWWKERDKLQVFKGDKLGKTTKGQERKESFLFTPALVIFMKDTYYNLWFLTTSCMISSIHDNYVEWLDTYLYRKKSLESGHRAPERQLQRTTDGYVFATQKRHDTKLPSVDLQRIKSEFALEFWIKYSMYSESEIYNVNETEIQFDMPPYI</sequence>
<dbReference type="Proteomes" id="UP000198211">
    <property type="component" value="Unassembled WGS sequence"/>
</dbReference>
<accession>A0A225VJC1</accession>
<name>A0A225VJC1_9STRA</name>
<proteinExistence type="predicted"/>
<evidence type="ECO:0000313" key="1">
    <source>
        <dbReference type="EMBL" id="OWZ05661.1"/>
    </source>
</evidence>
<comment type="caution">
    <text evidence="1">The sequence shown here is derived from an EMBL/GenBank/DDBJ whole genome shotgun (WGS) entry which is preliminary data.</text>
</comment>
<organism evidence="1 2">
    <name type="scientific">Phytophthora megakarya</name>
    <dbReference type="NCBI Taxonomy" id="4795"/>
    <lineage>
        <taxon>Eukaryota</taxon>
        <taxon>Sar</taxon>
        <taxon>Stramenopiles</taxon>
        <taxon>Oomycota</taxon>
        <taxon>Peronosporomycetes</taxon>
        <taxon>Peronosporales</taxon>
        <taxon>Peronosporaceae</taxon>
        <taxon>Phytophthora</taxon>
    </lineage>
</organism>
<dbReference type="OrthoDB" id="127169at2759"/>
<gene>
    <name evidence="1" type="ORF">PHMEG_00022214</name>
</gene>
<reference evidence="2" key="1">
    <citation type="submission" date="2017-03" db="EMBL/GenBank/DDBJ databases">
        <title>Phytopthora megakarya and P. palmivora, two closely related causual agents of cacao black pod achieved similar genome size and gene model numbers by different mechanisms.</title>
        <authorList>
            <person name="Ali S."/>
            <person name="Shao J."/>
            <person name="Larry D.J."/>
            <person name="Kronmiller B."/>
            <person name="Shen D."/>
            <person name="Strem M.D."/>
            <person name="Melnick R.L."/>
            <person name="Guiltinan M.J."/>
            <person name="Tyler B.M."/>
            <person name="Meinhardt L.W."/>
            <person name="Bailey B.A."/>
        </authorList>
    </citation>
    <scope>NUCLEOTIDE SEQUENCE [LARGE SCALE GENOMIC DNA]</scope>
    <source>
        <strain evidence="2">zdho120</strain>
    </source>
</reference>
<evidence type="ECO:0000313" key="2">
    <source>
        <dbReference type="Proteomes" id="UP000198211"/>
    </source>
</evidence>